<evidence type="ECO:0000256" key="1">
    <source>
        <dbReference type="ARBA" id="ARBA00000885"/>
    </source>
</evidence>
<evidence type="ECO:0000259" key="9">
    <source>
        <dbReference type="PROSITE" id="PS50237"/>
    </source>
</evidence>
<keyword evidence="4" id="KW-0808">Transferase</keyword>
<dbReference type="PANTHER" id="PTHR11254:SF429">
    <property type="entry name" value="E3 UBIQUITIN-PROTEIN LIGASE SU(DX)"/>
    <property type="match status" value="1"/>
</dbReference>
<dbReference type="PROSITE" id="PS50020">
    <property type="entry name" value="WW_DOMAIN_2"/>
    <property type="match status" value="2"/>
</dbReference>
<dbReference type="Pfam" id="PF00632">
    <property type="entry name" value="HECT"/>
    <property type="match status" value="1"/>
</dbReference>
<dbReference type="PANTHER" id="PTHR11254">
    <property type="entry name" value="HECT DOMAIN UBIQUITIN-PROTEIN LIGASE"/>
    <property type="match status" value="1"/>
</dbReference>
<dbReference type="SMART" id="SM00456">
    <property type="entry name" value="WW"/>
    <property type="match status" value="2"/>
</dbReference>
<comment type="pathway">
    <text evidence="2">Protein modification; protein ubiquitination.</text>
</comment>
<evidence type="ECO:0000256" key="5">
    <source>
        <dbReference type="ARBA" id="ARBA00022786"/>
    </source>
</evidence>
<dbReference type="PROSITE" id="PS01159">
    <property type="entry name" value="WW_DOMAIN_1"/>
    <property type="match status" value="1"/>
</dbReference>
<keyword evidence="5 6" id="KW-0833">Ubl conjugation pathway</keyword>
<evidence type="ECO:0000259" key="8">
    <source>
        <dbReference type="PROSITE" id="PS50020"/>
    </source>
</evidence>
<name>A0AA35TYS0_GEOBA</name>
<proteinExistence type="predicted"/>
<dbReference type="SUPFAM" id="SSF51045">
    <property type="entry name" value="WW domain"/>
    <property type="match status" value="2"/>
</dbReference>
<dbReference type="Gene3D" id="2.20.70.10">
    <property type="match status" value="1"/>
</dbReference>
<evidence type="ECO:0000256" key="3">
    <source>
        <dbReference type="ARBA" id="ARBA00012485"/>
    </source>
</evidence>
<sequence>MRFKPSLSLSLSPEKRMLPNQRVYFVNHKSKTTQWEDPRLSMAEQLPLPLGWEMRYTEQGVKYFVDHNTRTTTFQDPRKPDGAASGPKGLYGVPLAYERGFRWKVGHFRNLCASNALSQHIKISVSRETIFEDSFSQIMRFQSQDLRRRLYIVFRGEEGLDYGGPAREWFFQLSHQMLNPMYCLFEYAGENNYMLQINPASSVNPEHLTYFRFVGRVIAMALYHGKFIRQQFQHAVLQADVGEEADHTGPGEHRSRVLQLSNVDQREQH</sequence>
<comment type="catalytic activity">
    <reaction evidence="1">
        <text>S-ubiquitinyl-[E2 ubiquitin-conjugating enzyme]-L-cysteine + [acceptor protein]-L-lysine = [E2 ubiquitin-conjugating enzyme]-L-cysteine + N(6)-ubiquitinyl-[acceptor protein]-L-lysine.</text>
        <dbReference type="EC" id="2.3.2.26"/>
    </reaction>
</comment>
<dbReference type="GO" id="GO:0043161">
    <property type="term" value="P:proteasome-mediated ubiquitin-dependent protein catabolic process"/>
    <property type="evidence" value="ECO:0007669"/>
    <property type="project" value="TreeGrafter"/>
</dbReference>
<evidence type="ECO:0000313" key="11">
    <source>
        <dbReference type="Proteomes" id="UP001174909"/>
    </source>
</evidence>
<dbReference type="InterPro" id="IPR050409">
    <property type="entry name" value="E3_ubiq-protein_ligase"/>
</dbReference>
<dbReference type="GO" id="GO:0016567">
    <property type="term" value="P:protein ubiquitination"/>
    <property type="evidence" value="ECO:0007669"/>
    <property type="project" value="TreeGrafter"/>
</dbReference>
<feature type="compositionally biased region" description="Basic and acidic residues" evidence="7">
    <location>
        <begin position="244"/>
        <end position="255"/>
    </location>
</feature>
<dbReference type="InterPro" id="IPR036020">
    <property type="entry name" value="WW_dom_sf"/>
</dbReference>
<dbReference type="InterPro" id="IPR000569">
    <property type="entry name" value="HECT_dom"/>
</dbReference>
<dbReference type="EC" id="2.3.2.26" evidence="3"/>
<evidence type="ECO:0000256" key="7">
    <source>
        <dbReference type="SAM" id="MobiDB-lite"/>
    </source>
</evidence>
<feature type="domain" description="WW" evidence="8">
    <location>
        <begin position="46"/>
        <end position="79"/>
    </location>
</feature>
<dbReference type="Pfam" id="PF00397">
    <property type="entry name" value="WW"/>
    <property type="match status" value="2"/>
</dbReference>
<dbReference type="PROSITE" id="PS50237">
    <property type="entry name" value="HECT"/>
    <property type="match status" value="1"/>
</dbReference>
<keyword evidence="11" id="KW-1185">Reference proteome</keyword>
<dbReference type="CDD" id="cd00201">
    <property type="entry name" value="WW"/>
    <property type="match status" value="2"/>
</dbReference>
<evidence type="ECO:0000256" key="2">
    <source>
        <dbReference type="ARBA" id="ARBA00004906"/>
    </source>
</evidence>
<dbReference type="InterPro" id="IPR035983">
    <property type="entry name" value="Hect_E3_ubiquitin_ligase"/>
</dbReference>
<evidence type="ECO:0000256" key="4">
    <source>
        <dbReference type="ARBA" id="ARBA00022679"/>
    </source>
</evidence>
<organism evidence="10 11">
    <name type="scientific">Geodia barretti</name>
    <name type="common">Barrett's horny sponge</name>
    <dbReference type="NCBI Taxonomy" id="519541"/>
    <lineage>
        <taxon>Eukaryota</taxon>
        <taxon>Metazoa</taxon>
        <taxon>Porifera</taxon>
        <taxon>Demospongiae</taxon>
        <taxon>Heteroscleromorpha</taxon>
        <taxon>Tetractinellida</taxon>
        <taxon>Astrophorina</taxon>
        <taxon>Geodiidae</taxon>
        <taxon>Geodia</taxon>
    </lineage>
</organism>
<dbReference type="Gene3D" id="3.90.1750.10">
    <property type="entry name" value="Hect, E3 ligase catalytic domains"/>
    <property type="match status" value="1"/>
</dbReference>
<evidence type="ECO:0000313" key="10">
    <source>
        <dbReference type="EMBL" id="CAI8056239.1"/>
    </source>
</evidence>
<dbReference type="AlphaFoldDB" id="A0AA35TYS0"/>
<feature type="region of interest" description="Disordered" evidence="7">
    <location>
        <begin position="243"/>
        <end position="269"/>
    </location>
</feature>
<dbReference type="GO" id="GO:0005737">
    <property type="term" value="C:cytoplasm"/>
    <property type="evidence" value="ECO:0007669"/>
    <property type="project" value="UniProtKB-ARBA"/>
</dbReference>
<comment type="caution">
    <text evidence="6">Lacks conserved residue(s) required for the propagation of feature annotation.</text>
</comment>
<dbReference type="SUPFAM" id="SSF56204">
    <property type="entry name" value="Hect, E3 ligase catalytic domain"/>
    <property type="match status" value="1"/>
</dbReference>
<accession>A0AA35TYS0</accession>
<dbReference type="InterPro" id="IPR001202">
    <property type="entry name" value="WW_dom"/>
</dbReference>
<dbReference type="GO" id="GO:0061630">
    <property type="term" value="F:ubiquitin protein ligase activity"/>
    <property type="evidence" value="ECO:0007669"/>
    <property type="project" value="UniProtKB-EC"/>
</dbReference>
<dbReference type="Proteomes" id="UP001174909">
    <property type="component" value="Unassembled WGS sequence"/>
</dbReference>
<evidence type="ECO:0000256" key="6">
    <source>
        <dbReference type="PROSITE-ProRule" id="PRU00104"/>
    </source>
</evidence>
<comment type="caution">
    <text evidence="10">The sequence shown here is derived from an EMBL/GenBank/DDBJ whole genome shotgun (WGS) entry which is preliminary data.</text>
</comment>
<protein>
    <recommendedName>
        <fullName evidence="3">HECT-type E3 ubiquitin transferase</fullName>
        <ecNumber evidence="3">2.3.2.26</ecNumber>
    </recommendedName>
</protein>
<feature type="domain" description="WW" evidence="8">
    <location>
        <begin position="7"/>
        <end position="40"/>
    </location>
</feature>
<gene>
    <name evidence="10" type="ORF">GBAR_LOCUS30647</name>
</gene>
<dbReference type="EMBL" id="CASHTH010004339">
    <property type="protein sequence ID" value="CAI8056239.1"/>
    <property type="molecule type" value="Genomic_DNA"/>
</dbReference>
<feature type="domain" description="HECT" evidence="9">
    <location>
        <begin position="142"/>
        <end position="238"/>
    </location>
</feature>
<dbReference type="FunFam" id="3.90.1750.10:FF:000079">
    <property type="entry name" value="E3 ubiquitin-protein ligase"/>
    <property type="match status" value="1"/>
</dbReference>
<reference evidence="10" key="1">
    <citation type="submission" date="2023-03" db="EMBL/GenBank/DDBJ databases">
        <authorList>
            <person name="Steffen K."/>
            <person name="Cardenas P."/>
        </authorList>
    </citation>
    <scope>NUCLEOTIDE SEQUENCE</scope>
</reference>